<keyword evidence="1" id="KW-0812">Transmembrane</keyword>
<dbReference type="EMBL" id="LR797474">
    <property type="protein sequence ID" value="CAB4219178.1"/>
    <property type="molecule type" value="Genomic_DNA"/>
</dbReference>
<accession>A0A6J5SUH0</accession>
<sequence length="168" mass="19579">MKLLNYLNPIDAFSSAKLIAKDISNYLFYRKKITGLEESGFIKGFKMRADLLKRVYYVINLEPETLLATGDLIDLEKSRVFDSVSKFQNKFADLNLTEIVDISTKRIKSADYYAYLVWVKCKFFSERSDFFRVIVFSAALYYAISTGLWIYHNNADVQLWITNKLTTK</sequence>
<organism evidence="2">
    <name type="scientific">uncultured Caudovirales phage</name>
    <dbReference type="NCBI Taxonomy" id="2100421"/>
    <lineage>
        <taxon>Viruses</taxon>
        <taxon>Duplodnaviria</taxon>
        <taxon>Heunggongvirae</taxon>
        <taxon>Uroviricota</taxon>
        <taxon>Caudoviricetes</taxon>
        <taxon>Peduoviridae</taxon>
        <taxon>Maltschvirus</taxon>
        <taxon>Maltschvirus maltsch</taxon>
    </lineage>
</organism>
<evidence type="ECO:0000313" key="2">
    <source>
        <dbReference type="EMBL" id="CAB4219178.1"/>
    </source>
</evidence>
<keyword evidence="1" id="KW-0472">Membrane</keyword>
<name>A0A6J5SUH0_9CAUD</name>
<gene>
    <name evidence="2" type="ORF">UFOVP1604_261</name>
</gene>
<proteinExistence type="predicted"/>
<feature type="transmembrane region" description="Helical" evidence="1">
    <location>
        <begin position="130"/>
        <end position="151"/>
    </location>
</feature>
<protein>
    <submittedName>
        <fullName evidence="2">Uncharacterized protein</fullName>
    </submittedName>
</protein>
<reference evidence="2" key="1">
    <citation type="submission" date="2020-05" db="EMBL/GenBank/DDBJ databases">
        <authorList>
            <person name="Chiriac C."/>
            <person name="Salcher M."/>
            <person name="Ghai R."/>
            <person name="Kavagutti S V."/>
        </authorList>
    </citation>
    <scope>NUCLEOTIDE SEQUENCE</scope>
</reference>
<evidence type="ECO:0000256" key="1">
    <source>
        <dbReference type="SAM" id="Phobius"/>
    </source>
</evidence>
<keyword evidence="1" id="KW-1133">Transmembrane helix</keyword>